<feature type="region of interest" description="Disordered" evidence="1">
    <location>
        <begin position="1"/>
        <end position="296"/>
    </location>
</feature>
<keyword evidence="3" id="KW-1185">Reference proteome</keyword>
<feature type="compositionally biased region" description="Basic and acidic residues" evidence="1">
    <location>
        <begin position="971"/>
        <end position="987"/>
    </location>
</feature>
<feature type="compositionally biased region" description="Basic and acidic residues" evidence="1">
    <location>
        <begin position="450"/>
        <end position="465"/>
    </location>
</feature>
<feature type="compositionally biased region" description="Basic residues" evidence="1">
    <location>
        <begin position="905"/>
        <end position="915"/>
    </location>
</feature>
<feature type="compositionally biased region" description="Low complexity" evidence="1">
    <location>
        <begin position="864"/>
        <end position="885"/>
    </location>
</feature>
<feature type="compositionally biased region" description="Low complexity" evidence="1">
    <location>
        <begin position="114"/>
        <end position="125"/>
    </location>
</feature>
<feature type="compositionally biased region" description="Basic and acidic residues" evidence="1">
    <location>
        <begin position="788"/>
        <end position="799"/>
    </location>
</feature>
<feature type="compositionally biased region" description="Basic and acidic residues" evidence="1">
    <location>
        <begin position="314"/>
        <end position="359"/>
    </location>
</feature>
<feature type="compositionally biased region" description="Low complexity" evidence="1">
    <location>
        <begin position="150"/>
        <end position="165"/>
    </location>
</feature>
<feature type="compositionally biased region" description="Low complexity" evidence="1">
    <location>
        <begin position="916"/>
        <end position="929"/>
    </location>
</feature>
<sequence>MALRAAPSTIDGQAVAGSGGNTAAPNYRAVAAPTRHRAEDREAMATKRLQVLGRGGRLVGRSGASASASPPVSDSESSVPTRTATANTTGAGSSSAVSVPKTALTGAAAKPLRSGPSASDATTAPARPPAPAGRRQQLERLGDFPALVRPTTTGGSTTAPSEAASQRPRPSSAGERHDSTSSTSAATQPLVVRQRRTGAMGLSDWTEDPDEEMNFDMPLDVGELLLEPTKPSSSAAPAAGDEKTHHDTARAKDEVEWTDIQDDSAGGEEAARPADVVQEAGGPAVTTSAAAEDPLQRVARELRFLEEQKDIMKRKAEERARQRREEEERLEQEQKERAMRKLHELEERLAAKRTAETEQRQQQQQQLRGGANGASEASTADNTHGMGRYTAANAGRGRASRTAHIARLGGTQEAFGSRDRYARGDLSRGGKRDTGTPSAAEPDPSVTRRGMFEERGPRATPRPRDSAGAPPRRGAAGTSPGATAPASTAESSRDNASNAPGSAVARERRRGDPPRIVNKGPFLWRVQNSMRPATPGASGNHDDRDAAPGTALSPRWQARAMERPSFEDISRAFAASSSGTTAGASLRGFGSSFPLSDVTTEAAEGDSAAMHADVSASRSALSVASLSESATAAPALKTDPDTNAEADAAVSVPARPHMHSDLRTDAPEFVPSTFFVGDDGQFLPYVSEYGYIEVREAAVVASTEAGRTAGGKSAPVPPPPPPPPPPPQVVSPTRQRQGEREADDEDDEDLAAAAVSSALGERRAARGGRGGKPRTDRHPHPRPNGKAEAFRGRGQEEAVQKAAGESKVAARDAKLRKPAPRHKKRAAAPAAEQPNIEALTEQLASAKLGDTPTSTVEGTRQTPSAHGAADASHGGNNNNNNNNRNAYRKPSNAAAAGERAASPSKRGKARTRVKSAKGATETTTAGTKAEAPDDEAAAAAAVPAKDKPRRNRGRGHATRPQQQRPASAKAPTEEASKAELPPGKRGDGGGVASAAPTSDGADRGDDSAAPTASTDPVFTTATHAHKPRSHQRRPPPWRARGGCGGQRDAAAPEETKREKAAAAPTEPS</sequence>
<dbReference type="EMBL" id="JANCYW010000004">
    <property type="protein sequence ID" value="KAK4535282.1"/>
    <property type="molecule type" value="Genomic_DNA"/>
</dbReference>
<feature type="compositionally biased region" description="Basic residues" evidence="1">
    <location>
        <begin position="816"/>
        <end position="826"/>
    </location>
</feature>
<feature type="region of interest" description="Disordered" evidence="1">
    <location>
        <begin position="314"/>
        <end position="552"/>
    </location>
</feature>
<feature type="compositionally biased region" description="Polar residues" evidence="1">
    <location>
        <begin position="1010"/>
        <end position="1022"/>
    </location>
</feature>
<organism evidence="2 3">
    <name type="scientific">Cyanidium caldarium</name>
    <name type="common">Red alga</name>
    <dbReference type="NCBI Taxonomy" id="2771"/>
    <lineage>
        <taxon>Eukaryota</taxon>
        <taxon>Rhodophyta</taxon>
        <taxon>Bangiophyceae</taxon>
        <taxon>Cyanidiales</taxon>
        <taxon>Cyanidiaceae</taxon>
        <taxon>Cyanidium</taxon>
    </lineage>
</organism>
<feature type="compositionally biased region" description="Basic and acidic residues" evidence="1">
    <location>
        <begin position="240"/>
        <end position="255"/>
    </location>
</feature>
<feature type="compositionally biased region" description="Low complexity" evidence="1">
    <location>
        <begin position="466"/>
        <end position="490"/>
    </location>
</feature>
<feature type="compositionally biased region" description="Basic residues" evidence="1">
    <location>
        <begin position="947"/>
        <end position="957"/>
    </location>
</feature>
<evidence type="ECO:0000313" key="3">
    <source>
        <dbReference type="Proteomes" id="UP001301350"/>
    </source>
</evidence>
<dbReference type="Proteomes" id="UP001301350">
    <property type="component" value="Unassembled WGS sequence"/>
</dbReference>
<feature type="compositionally biased region" description="Acidic residues" evidence="1">
    <location>
        <begin position="741"/>
        <end position="750"/>
    </location>
</feature>
<dbReference type="AlphaFoldDB" id="A0AAV9ISP9"/>
<feature type="compositionally biased region" description="Polar residues" evidence="1">
    <location>
        <begin position="851"/>
        <end position="863"/>
    </location>
</feature>
<proteinExistence type="predicted"/>
<name>A0AAV9ISP9_CYACA</name>
<feature type="compositionally biased region" description="Pro residues" evidence="1">
    <location>
        <begin position="715"/>
        <end position="729"/>
    </location>
</feature>
<feature type="compositionally biased region" description="Basic residues" evidence="1">
    <location>
        <begin position="1023"/>
        <end position="1035"/>
    </location>
</feature>
<gene>
    <name evidence="2" type="ORF">CDCA_CDCA04G1307</name>
</gene>
<protein>
    <submittedName>
        <fullName evidence="2">Uncharacterized protein</fullName>
    </submittedName>
</protein>
<comment type="caution">
    <text evidence="2">The sequence shown here is derived from an EMBL/GenBank/DDBJ whole genome shotgun (WGS) entry which is preliminary data.</text>
</comment>
<reference evidence="2 3" key="1">
    <citation type="submission" date="2022-07" db="EMBL/GenBank/DDBJ databases">
        <title>Genome-wide signatures of adaptation to extreme environments.</title>
        <authorList>
            <person name="Cho C.H."/>
            <person name="Yoon H.S."/>
        </authorList>
    </citation>
    <scope>NUCLEOTIDE SEQUENCE [LARGE SCALE GENOMIC DNA]</scope>
    <source>
        <strain evidence="2 3">DBV 063 E5</strain>
    </source>
</reference>
<evidence type="ECO:0000313" key="2">
    <source>
        <dbReference type="EMBL" id="KAK4535282.1"/>
    </source>
</evidence>
<feature type="compositionally biased region" description="Acidic residues" evidence="1">
    <location>
        <begin position="205"/>
        <end position="214"/>
    </location>
</feature>
<feature type="compositionally biased region" description="Basic and acidic residues" evidence="1">
    <location>
        <begin position="416"/>
        <end position="434"/>
    </location>
</feature>
<feature type="region of interest" description="Disordered" evidence="1">
    <location>
        <begin position="704"/>
        <end position="1068"/>
    </location>
</feature>
<feature type="compositionally biased region" description="Acidic residues" evidence="1">
    <location>
        <begin position="256"/>
        <end position="266"/>
    </location>
</feature>
<evidence type="ECO:0000256" key="1">
    <source>
        <dbReference type="SAM" id="MobiDB-lite"/>
    </source>
</evidence>
<accession>A0AAV9ISP9</accession>
<feature type="compositionally biased region" description="Basic and acidic residues" evidence="1">
    <location>
        <begin position="36"/>
        <end position="45"/>
    </location>
</feature>
<feature type="compositionally biased region" description="Low complexity" evidence="1">
    <location>
        <begin position="59"/>
        <end position="99"/>
    </location>
</feature>